<organism evidence="13 14">
    <name type="scientific">Fructilactobacillus sanfranciscensis</name>
    <name type="common">Lactobacillus sanfranciscensis</name>
    <dbReference type="NCBI Taxonomy" id="1625"/>
    <lineage>
        <taxon>Bacteria</taxon>
        <taxon>Bacillati</taxon>
        <taxon>Bacillota</taxon>
        <taxon>Bacilli</taxon>
        <taxon>Lactobacillales</taxon>
        <taxon>Lactobacillaceae</taxon>
        <taxon>Fructilactobacillus</taxon>
    </lineage>
</organism>
<dbReference type="InterPro" id="IPR039430">
    <property type="entry name" value="Thymidylate_kin-like_dom"/>
</dbReference>
<evidence type="ECO:0000256" key="8">
    <source>
        <dbReference type="ARBA" id="ARBA00022840"/>
    </source>
</evidence>
<evidence type="ECO:0000256" key="5">
    <source>
        <dbReference type="ARBA" id="ARBA00022727"/>
    </source>
</evidence>
<evidence type="ECO:0000259" key="12">
    <source>
        <dbReference type="Pfam" id="PF02223"/>
    </source>
</evidence>
<evidence type="ECO:0000256" key="7">
    <source>
        <dbReference type="ARBA" id="ARBA00022777"/>
    </source>
</evidence>
<dbReference type="Gene3D" id="3.40.50.300">
    <property type="entry name" value="P-loop containing nucleotide triphosphate hydrolases"/>
    <property type="match status" value="1"/>
</dbReference>
<keyword evidence="4 11" id="KW-0808">Transferase</keyword>
<dbReference type="SUPFAM" id="SSF52540">
    <property type="entry name" value="P-loop containing nucleoside triphosphate hydrolases"/>
    <property type="match status" value="1"/>
</dbReference>
<dbReference type="GO" id="GO:0004798">
    <property type="term" value="F:dTMP kinase activity"/>
    <property type="evidence" value="ECO:0007669"/>
    <property type="project" value="UniProtKB-UniRule"/>
</dbReference>
<dbReference type="GO" id="GO:0005829">
    <property type="term" value="C:cytosol"/>
    <property type="evidence" value="ECO:0007669"/>
    <property type="project" value="TreeGrafter"/>
</dbReference>
<keyword evidence="7 11" id="KW-0418">Kinase</keyword>
<evidence type="ECO:0000313" key="13">
    <source>
        <dbReference type="EMBL" id="TNK90524.1"/>
    </source>
</evidence>
<comment type="function">
    <text evidence="10 11">Phosphorylation of dTMP to form dTDP in both de novo and salvage pathways of dTTP synthesis.</text>
</comment>
<dbReference type="InterPro" id="IPR027417">
    <property type="entry name" value="P-loop_NTPase"/>
</dbReference>
<dbReference type="PROSITE" id="PS01331">
    <property type="entry name" value="THYMIDYLATE_KINASE"/>
    <property type="match status" value="1"/>
</dbReference>
<evidence type="ECO:0000256" key="11">
    <source>
        <dbReference type="HAMAP-Rule" id="MF_00165"/>
    </source>
</evidence>
<keyword evidence="6 11" id="KW-0547">Nucleotide-binding</keyword>
<dbReference type="Proteomes" id="UP000313312">
    <property type="component" value="Unassembled WGS sequence"/>
</dbReference>
<dbReference type="GO" id="GO:0006233">
    <property type="term" value="P:dTDP biosynthetic process"/>
    <property type="evidence" value="ECO:0007669"/>
    <property type="project" value="InterPro"/>
</dbReference>
<dbReference type="FunFam" id="3.40.50.300:FF:000225">
    <property type="entry name" value="Thymidylate kinase"/>
    <property type="match status" value="1"/>
</dbReference>
<dbReference type="InterPro" id="IPR018094">
    <property type="entry name" value="Thymidylate_kinase"/>
</dbReference>
<dbReference type="EC" id="2.7.4.9" evidence="2 11"/>
<feature type="domain" description="Thymidylate kinase-like" evidence="12">
    <location>
        <begin position="8"/>
        <end position="199"/>
    </location>
</feature>
<dbReference type="NCBIfam" id="TIGR00041">
    <property type="entry name" value="DTMP_kinase"/>
    <property type="match status" value="1"/>
</dbReference>
<sequence>MNGKLITFEGSEGAGKTTALNEIIKKIKPQLGNQLMTTREPGGNIISEEIRNIIMDSKNDSMDAKTEALLFAAARRQHLIEEVIPALDAGKLVLCDRYVESSVAYQGAARGIGEQAIWDLNQFATNGLKPDLTIYFDVPIEVGLNRIMQHRTNEINRLDKEHHDFYVKVHDAYEKMAKEHSDQIVKIDASQPIDQVVADVLKLIKSRVPEYFN</sequence>
<name>A0A5C4TJX3_FRUSA</name>
<evidence type="ECO:0000256" key="1">
    <source>
        <dbReference type="ARBA" id="ARBA00009776"/>
    </source>
</evidence>
<keyword evidence="8 11" id="KW-0067">ATP-binding</keyword>
<protein>
    <recommendedName>
        <fullName evidence="3 11">Thymidylate kinase</fullName>
        <ecNumber evidence="2 11">2.7.4.9</ecNumber>
    </recommendedName>
    <alternativeName>
        <fullName evidence="11">dTMP kinase</fullName>
    </alternativeName>
</protein>
<comment type="caution">
    <text evidence="13">The sequence shown here is derived from an EMBL/GenBank/DDBJ whole genome shotgun (WGS) entry which is preliminary data.</text>
</comment>
<evidence type="ECO:0000256" key="2">
    <source>
        <dbReference type="ARBA" id="ARBA00012980"/>
    </source>
</evidence>
<dbReference type="InterPro" id="IPR018095">
    <property type="entry name" value="Thymidylate_kin_CS"/>
</dbReference>
<dbReference type="CDD" id="cd01672">
    <property type="entry name" value="TMPK"/>
    <property type="match status" value="1"/>
</dbReference>
<evidence type="ECO:0000256" key="3">
    <source>
        <dbReference type="ARBA" id="ARBA00017144"/>
    </source>
</evidence>
<feature type="binding site" evidence="11">
    <location>
        <begin position="10"/>
        <end position="17"/>
    </location>
    <ligand>
        <name>ATP</name>
        <dbReference type="ChEBI" id="CHEBI:30616"/>
    </ligand>
</feature>
<dbReference type="RefSeq" id="WP_139571100.1">
    <property type="nucleotide sequence ID" value="NZ_JARBFB010000026.1"/>
</dbReference>
<comment type="similarity">
    <text evidence="1 11">Belongs to the thymidylate kinase family.</text>
</comment>
<comment type="catalytic activity">
    <reaction evidence="9 11">
        <text>dTMP + ATP = dTDP + ADP</text>
        <dbReference type="Rhea" id="RHEA:13517"/>
        <dbReference type="ChEBI" id="CHEBI:30616"/>
        <dbReference type="ChEBI" id="CHEBI:58369"/>
        <dbReference type="ChEBI" id="CHEBI:63528"/>
        <dbReference type="ChEBI" id="CHEBI:456216"/>
        <dbReference type="EC" id="2.7.4.9"/>
    </reaction>
</comment>
<gene>
    <name evidence="11" type="primary">tmk</name>
    <name evidence="13" type="ORF">DID87_03645</name>
</gene>
<dbReference type="GO" id="GO:0005524">
    <property type="term" value="F:ATP binding"/>
    <property type="evidence" value="ECO:0007669"/>
    <property type="project" value="UniProtKB-UniRule"/>
</dbReference>
<dbReference type="PANTHER" id="PTHR10344:SF4">
    <property type="entry name" value="UMP-CMP KINASE 2, MITOCHONDRIAL"/>
    <property type="match status" value="1"/>
</dbReference>
<accession>A0A5C4TJX3</accession>
<evidence type="ECO:0000256" key="9">
    <source>
        <dbReference type="ARBA" id="ARBA00048743"/>
    </source>
</evidence>
<evidence type="ECO:0000313" key="14">
    <source>
        <dbReference type="Proteomes" id="UP000313312"/>
    </source>
</evidence>
<proteinExistence type="inferred from homology"/>
<evidence type="ECO:0000256" key="4">
    <source>
        <dbReference type="ARBA" id="ARBA00022679"/>
    </source>
</evidence>
<dbReference type="PANTHER" id="PTHR10344">
    <property type="entry name" value="THYMIDYLATE KINASE"/>
    <property type="match status" value="1"/>
</dbReference>
<dbReference type="AlphaFoldDB" id="A0A5C4TJX3"/>
<dbReference type="EMBL" id="QFCR01000008">
    <property type="protein sequence ID" value="TNK90524.1"/>
    <property type="molecule type" value="Genomic_DNA"/>
</dbReference>
<dbReference type="GO" id="GO:0006235">
    <property type="term" value="P:dTTP biosynthetic process"/>
    <property type="evidence" value="ECO:0007669"/>
    <property type="project" value="UniProtKB-UniRule"/>
</dbReference>
<dbReference type="HAMAP" id="MF_00165">
    <property type="entry name" value="Thymidylate_kinase"/>
    <property type="match status" value="1"/>
</dbReference>
<evidence type="ECO:0000256" key="10">
    <source>
        <dbReference type="ARBA" id="ARBA00057735"/>
    </source>
</evidence>
<keyword evidence="5 11" id="KW-0545">Nucleotide biosynthesis</keyword>
<dbReference type="Pfam" id="PF02223">
    <property type="entry name" value="Thymidylate_kin"/>
    <property type="match status" value="1"/>
</dbReference>
<evidence type="ECO:0000256" key="6">
    <source>
        <dbReference type="ARBA" id="ARBA00022741"/>
    </source>
</evidence>
<reference evidence="13 14" key="1">
    <citation type="submission" date="2018-05" db="EMBL/GenBank/DDBJ databases">
        <title>Lactobacillus sanfranciscensis Ah4 draft denome sequence.</title>
        <authorList>
            <person name="Zhang G."/>
        </authorList>
    </citation>
    <scope>NUCLEOTIDE SEQUENCE [LARGE SCALE GENOMIC DNA]</scope>
    <source>
        <strain evidence="13 14">Ah4</strain>
    </source>
</reference>
<dbReference type="GO" id="GO:0006227">
    <property type="term" value="P:dUDP biosynthetic process"/>
    <property type="evidence" value="ECO:0007669"/>
    <property type="project" value="TreeGrafter"/>
</dbReference>